<evidence type="ECO:0000313" key="2">
    <source>
        <dbReference type="Proteomes" id="UP001595616"/>
    </source>
</evidence>
<evidence type="ECO:0000313" key="1">
    <source>
        <dbReference type="EMBL" id="MFC3813271.1"/>
    </source>
</evidence>
<reference evidence="2" key="1">
    <citation type="journal article" date="2019" name="Int. J. Syst. Evol. Microbiol.">
        <title>The Global Catalogue of Microorganisms (GCM) 10K type strain sequencing project: providing services to taxonomists for standard genome sequencing and annotation.</title>
        <authorList>
            <consortium name="The Broad Institute Genomics Platform"/>
            <consortium name="The Broad Institute Genome Sequencing Center for Infectious Disease"/>
            <person name="Wu L."/>
            <person name="Ma J."/>
        </authorList>
    </citation>
    <scope>NUCLEOTIDE SEQUENCE [LARGE SCALE GENOMIC DNA]</scope>
    <source>
        <strain evidence="2">CECT 7956</strain>
    </source>
</reference>
<name>A0ABV7Z291_9BACT</name>
<evidence type="ECO:0008006" key="3">
    <source>
        <dbReference type="Google" id="ProtNLM"/>
    </source>
</evidence>
<dbReference type="EMBL" id="JBHRYQ010000002">
    <property type="protein sequence ID" value="MFC3813271.1"/>
    <property type="molecule type" value="Genomic_DNA"/>
</dbReference>
<protein>
    <recommendedName>
        <fullName evidence="3">Gingipain domain-containing protein</fullName>
    </recommendedName>
</protein>
<gene>
    <name evidence="1" type="ORF">ACFOOI_21580</name>
</gene>
<comment type="caution">
    <text evidence="1">The sequence shown here is derived from an EMBL/GenBank/DDBJ whole genome shotgun (WGS) entry which is preliminary data.</text>
</comment>
<sequence>MKLLKTVSFLLFSYVTIGQILPQKLLIYYGTPSKINGSTTILSASDEFYNYDIIVWPPVELAGHYDNSNSYQILTNLKSRPTPLRYLDIYMLA</sequence>
<keyword evidence="2" id="KW-1185">Reference proteome</keyword>
<accession>A0ABV7Z291</accession>
<dbReference type="Proteomes" id="UP001595616">
    <property type="component" value="Unassembled WGS sequence"/>
</dbReference>
<proteinExistence type="predicted"/>
<organism evidence="1 2">
    <name type="scientific">Lacihabitans lacunae</name>
    <dbReference type="NCBI Taxonomy" id="1028214"/>
    <lineage>
        <taxon>Bacteria</taxon>
        <taxon>Pseudomonadati</taxon>
        <taxon>Bacteroidota</taxon>
        <taxon>Cytophagia</taxon>
        <taxon>Cytophagales</taxon>
        <taxon>Leadbetterellaceae</taxon>
        <taxon>Lacihabitans</taxon>
    </lineage>
</organism>
<dbReference type="RefSeq" id="WP_379840255.1">
    <property type="nucleotide sequence ID" value="NZ_JBHRYQ010000002.1"/>
</dbReference>